<protein>
    <submittedName>
        <fullName evidence="1">Methyltransferase domain-containing protein</fullName>
    </submittedName>
</protein>
<evidence type="ECO:0000313" key="1">
    <source>
        <dbReference type="EMBL" id="KAA6120793.1"/>
    </source>
</evidence>
<gene>
    <name evidence="1" type="ORF">F1599_16625</name>
</gene>
<dbReference type="EMBL" id="VWRN01000045">
    <property type="protein sequence ID" value="KAA6120793.1"/>
    <property type="molecule type" value="Genomic_DNA"/>
</dbReference>
<dbReference type="GO" id="GO:0008757">
    <property type="term" value="F:S-adenosylmethionine-dependent methyltransferase activity"/>
    <property type="evidence" value="ECO:0007669"/>
    <property type="project" value="InterPro"/>
</dbReference>
<dbReference type="GO" id="GO:0009312">
    <property type="term" value="P:oligosaccharide biosynthetic process"/>
    <property type="evidence" value="ECO:0007669"/>
    <property type="project" value="InterPro"/>
</dbReference>
<comment type="caution">
    <text evidence="1">The sequence shown here is derived from an EMBL/GenBank/DDBJ whole genome shotgun (WGS) entry which is preliminary data.</text>
</comment>
<dbReference type="SUPFAM" id="SSF53335">
    <property type="entry name" value="S-adenosyl-L-methionine-dependent methyltransferases"/>
    <property type="match status" value="1"/>
</dbReference>
<dbReference type="GO" id="GO:0032259">
    <property type="term" value="P:methylation"/>
    <property type="evidence" value="ECO:0007669"/>
    <property type="project" value="UniProtKB-KW"/>
</dbReference>
<dbReference type="AlphaFoldDB" id="A0A5M8ABV6"/>
<organism evidence="1 2">
    <name type="scientific">Cupriavidus cauae</name>
    <dbReference type="NCBI Taxonomy" id="2608999"/>
    <lineage>
        <taxon>Bacteria</taxon>
        <taxon>Pseudomonadati</taxon>
        <taxon>Pseudomonadota</taxon>
        <taxon>Betaproteobacteria</taxon>
        <taxon>Burkholderiales</taxon>
        <taxon>Burkholderiaceae</taxon>
        <taxon>Cupriavidus</taxon>
    </lineage>
</organism>
<dbReference type="RefSeq" id="WP_150083800.1">
    <property type="nucleotide sequence ID" value="NZ_VWRN01000045.1"/>
</dbReference>
<keyword evidence="1" id="KW-0808">Transferase</keyword>
<dbReference type="Gene3D" id="3.40.50.150">
    <property type="entry name" value="Vaccinia Virus protein VP39"/>
    <property type="match status" value="1"/>
</dbReference>
<dbReference type="InterPro" id="IPR008715">
    <property type="entry name" value="SAM-MeTfrase_NodS-like"/>
</dbReference>
<keyword evidence="1" id="KW-0489">Methyltransferase</keyword>
<sequence>MSAGEPTPDAYFDAVYANGDDPWHYRTRWFEARKRALLLAMLDRPRYRSAFEPGCANGEMTAALAPRCEALLAADRHARAVRAAAARAGHAPHVRVETIKVPAEWPPQRFDLVVLSEFCYYLAPDQVTLLARRVRESMAPDGLLLACHWRHPFDEQACPAPEVHRILGQETGFPRTASYREDDFMIDAWAADGLGASRREAEQDRIRQGRS</sequence>
<dbReference type="InterPro" id="IPR029063">
    <property type="entry name" value="SAM-dependent_MTases_sf"/>
</dbReference>
<keyword evidence="2" id="KW-1185">Reference proteome</keyword>
<name>A0A5M8ABV6_9BURK</name>
<evidence type="ECO:0000313" key="2">
    <source>
        <dbReference type="Proteomes" id="UP000324324"/>
    </source>
</evidence>
<dbReference type="Pfam" id="PF05401">
    <property type="entry name" value="NodS"/>
    <property type="match status" value="1"/>
</dbReference>
<reference evidence="1 2" key="1">
    <citation type="submission" date="2019-09" db="EMBL/GenBank/DDBJ databases">
        <title>Isolation of a novel species in the genus Cupriavidus from patients with sepsis using whole genome sequencing.</title>
        <authorList>
            <person name="Kweon O.J."/>
            <person name="Lee M.-K."/>
        </authorList>
    </citation>
    <scope>NUCLEOTIDE SEQUENCE [LARGE SCALE GENOMIC DNA]</scope>
    <source>
        <strain evidence="1 2">MKL-01</strain>
    </source>
</reference>
<dbReference type="Proteomes" id="UP000324324">
    <property type="component" value="Unassembled WGS sequence"/>
</dbReference>
<proteinExistence type="predicted"/>
<accession>A0A5M8ABV6</accession>